<dbReference type="AlphaFoldDB" id="A0A9Q0BRA3"/>
<keyword evidence="2" id="KW-1185">Reference proteome</keyword>
<evidence type="ECO:0000313" key="1">
    <source>
        <dbReference type="EMBL" id="KAI8041822.1"/>
    </source>
</evidence>
<dbReference type="Proteomes" id="UP001059596">
    <property type="component" value="Unassembled WGS sequence"/>
</dbReference>
<name>A0A9Q0BRA3_9MUSC</name>
<organism evidence="1 2">
    <name type="scientific">Drosophila gunungcola</name>
    <name type="common">fruit fly</name>
    <dbReference type="NCBI Taxonomy" id="103775"/>
    <lineage>
        <taxon>Eukaryota</taxon>
        <taxon>Metazoa</taxon>
        <taxon>Ecdysozoa</taxon>
        <taxon>Arthropoda</taxon>
        <taxon>Hexapoda</taxon>
        <taxon>Insecta</taxon>
        <taxon>Pterygota</taxon>
        <taxon>Neoptera</taxon>
        <taxon>Endopterygota</taxon>
        <taxon>Diptera</taxon>
        <taxon>Brachycera</taxon>
        <taxon>Muscomorpha</taxon>
        <taxon>Ephydroidea</taxon>
        <taxon>Drosophilidae</taxon>
        <taxon>Drosophila</taxon>
        <taxon>Sophophora</taxon>
    </lineage>
</organism>
<gene>
    <name evidence="1" type="ORF">M5D96_006091</name>
</gene>
<reference evidence="1" key="1">
    <citation type="journal article" date="2023" name="Genome Biol. Evol.">
        <title>Long-read-based Genome Assembly of Drosophila gunungcola Reveals Fewer Chemosensory Genes in Flower-breeding Species.</title>
        <authorList>
            <person name="Negi A."/>
            <person name="Liao B.Y."/>
            <person name="Yeh S.D."/>
        </authorList>
    </citation>
    <scope>NUCLEOTIDE SEQUENCE</scope>
    <source>
        <strain evidence="1">Sukarami</strain>
    </source>
</reference>
<protein>
    <submittedName>
        <fullName evidence="1">Uncharacterized protein</fullName>
    </submittedName>
</protein>
<proteinExistence type="predicted"/>
<dbReference type="EMBL" id="JAMKOV010000003">
    <property type="protein sequence ID" value="KAI8041822.1"/>
    <property type="molecule type" value="Genomic_DNA"/>
</dbReference>
<evidence type="ECO:0000313" key="2">
    <source>
        <dbReference type="Proteomes" id="UP001059596"/>
    </source>
</evidence>
<accession>A0A9Q0BRA3</accession>
<sequence length="61" mass="7310">MCNICAPMTKCIKSFFRAICFLHSRRLQLRCRRECNAAYERSADRNENKVLKLTTYHLKQK</sequence>
<comment type="caution">
    <text evidence="1">The sequence shown here is derived from an EMBL/GenBank/DDBJ whole genome shotgun (WGS) entry which is preliminary data.</text>
</comment>